<feature type="chain" id="PRO_5040684015" description="Hydrophobin" evidence="1">
    <location>
        <begin position="22"/>
        <end position="147"/>
    </location>
</feature>
<keyword evidence="4" id="KW-1185">Reference proteome</keyword>
<dbReference type="EMBL" id="ML143394">
    <property type="protein sequence ID" value="TBU32666.1"/>
    <property type="molecule type" value="Genomic_DNA"/>
</dbReference>
<organism evidence="2">
    <name type="scientific">Dichomitus squalens</name>
    <dbReference type="NCBI Taxonomy" id="114155"/>
    <lineage>
        <taxon>Eukaryota</taxon>
        <taxon>Fungi</taxon>
        <taxon>Dikarya</taxon>
        <taxon>Basidiomycota</taxon>
        <taxon>Agaricomycotina</taxon>
        <taxon>Agaricomycetes</taxon>
        <taxon>Polyporales</taxon>
        <taxon>Polyporaceae</taxon>
        <taxon>Dichomitus</taxon>
    </lineage>
</organism>
<evidence type="ECO:0000256" key="1">
    <source>
        <dbReference type="SAM" id="SignalP"/>
    </source>
</evidence>
<evidence type="ECO:0008006" key="5">
    <source>
        <dbReference type="Google" id="ProtNLM"/>
    </source>
</evidence>
<accession>A0A4Q9NEQ8</accession>
<protein>
    <recommendedName>
        <fullName evidence="5">Hydrophobin</fullName>
    </recommendedName>
</protein>
<proteinExistence type="predicted"/>
<sequence>MQFTALASIVLAAAQVSLVSAATLEQRQILGSCSSTTLPLPLCGSIFGACSGSGCACTNVLESIPIVGGTLGSILGGLGGGLLSGLLPGLCTTGGSLPLGLTQCLELGCETDADCTCAGATCTPVQDAQNSTAISFCIPADFNNMAL</sequence>
<evidence type="ECO:0000313" key="2">
    <source>
        <dbReference type="EMBL" id="TBU32666.1"/>
    </source>
</evidence>
<gene>
    <name evidence="3" type="ORF">BD310DRAFT_933418</name>
    <name evidence="2" type="ORF">BD311DRAFT_750472</name>
</gene>
<keyword evidence="1" id="KW-0732">Signal</keyword>
<evidence type="ECO:0000313" key="4">
    <source>
        <dbReference type="Proteomes" id="UP000292082"/>
    </source>
</evidence>
<name>A0A4Q9NEQ8_9APHY</name>
<dbReference type="EMBL" id="ML145166">
    <property type="protein sequence ID" value="TBU55587.1"/>
    <property type="molecule type" value="Genomic_DNA"/>
</dbReference>
<reference evidence="2 4" key="1">
    <citation type="submission" date="2019-01" db="EMBL/GenBank/DDBJ databases">
        <title>Draft genome sequences of three monokaryotic isolates of the white-rot basidiomycete fungus Dichomitus squalens.</title>
        <authorList>
            <consortium name="DOE Joint Genome Institute"/>
            <person name="Lopez S.C."/>
            <person name="Andreopoulos B."/>
            <person name="Pangilinan J."/>
            <person name="Lipzen A."/>
            <person name="Riley R."/>
            <person name="Ahrendt S."/>
            <person name="Ng V."/>
            <person name="Barry K."/>
            <person name="Daum C."/>
            <person name="Grigoriev I.V."/>
            <person name="Hilden K.S."/>
            <person name="Makela M.R."/>
            <person name="de Vries R.P."/>
        </authorList>
    </citation>
    <scope>NUCLEOTIDE SEQUENCE [LARGE SCALE GENOMIC DNA]</scope>
    <source>
        <strain evidence="3 4">CBS 464.89</strain>
        <strain evidence="2">OM18370.1</strain>
    </source>
</reference>
<evidence type="ECO:0000313" key="3">
    <source>
        <dbReference type="EMBL" id="TBU55587.1"/>
    </source>
</evidence>
<dbReference type="Proteomes" id="UP000292082">
    <property type="component" value="Unassembled WGS sequence"/>
</dbReference>
<dbReference type="AlphaFoldDB" id="A0A4Q9NEQ8"/>
<feature type="signal peptide" evidence="1">
    <location>
        <begin position="1"/>
        <end position="21"/>
    </location>
</feature>
<dbReference type="Proteomes" id="UP000292957">
    <property type="component" value="Unassembled WGS sequence"/>
</dbReference>